<dbReference type="SUPFAM" id="SSF81606">
    <property type="entry name" value="PP2C-like"/>
    <property type="match status" value="1"/>
</dbReference>
<evidence type="ECO:0000313" key="3">
    <source>
        <dbReference type="Proteomes" id="UP001604277"/>
    </source>
</evidence>
<keyword evidence="3" id="KW-1185">Reference proteome</keyword>
<dbReference type="PROSITE" id="PS01032">
    <property type="entry name" value="PPM_1"/>
    <property type="match status" value="1"/>
</dbReference>
<comment type="caution">
    <text evidence="2">The sequence shown here is derived from an EMBL/GenBank/DDBJ whole genome shotgun (WGS) entry which is preliminary data.</text>
</comment>
<dbReference type="InterPro" id="IPR000222">
    <property type="entry name" value="PP2C_BS"/>
</dbReference>
<sequence>MEVNKRASIGLVAVLAIILVAAAAMALPAEHVKTSTKKIVAIGERRETGGLDAGVRAESGERLANCVTTEKKKWIFFGVYDGHGGKKAIELVTCNLHFKILEMLENCHEDKANEEAKCLFIHKNIRS</sequence>
<evidence type="ECO:0000313" key="2">
    <source>
        <dbReference type="EMBL" id="KAL2515090.1"/>
    </source>
</evidence>
<name>A0ABD1TRL0_9LAMI</name>
<reference evidence="3" key="1">
    <citation type="submission" date="2024-07" db="EMBL/GenBank/DDBJ databases">
        <title>Two chromosome-level genome assemblies of Korean endemic species Abeliophyllum distichum and Forsythia ovata (Oleaceae).</title>
        <authorList>
            <person name="Jang H."/>
        </authorList>
    </citation>
    <scope>NUCLEOTIDE SEQUENCE [LARGE SCALE GENOMIC DNA]</scope>
</reference>
<gene>
    <name evidence="2" type="ORF">Fot_29061</name>
</gene>
<accession>A0ABD1TRL0</accession>
<proteinExistence type="predicted"/>
<dbReference type="Gene3D" id="3.60.40.10">
    <property type="entry name" value="PPM-type phosphatase domain"/>
    <property type="match status" value="1"/>
</dbReference>
<dbReference type="EMBL" id="JBFOLJ010000008">
    <property type="protein sequence ID" value="KAL2515090.1"/>
    <property type="molecule type" value="Genomic_DNA"/>
</dbReference>
<dbReference type="AlphaFoldDB" id="A0ABD1TRL0"/>
<keyword evidence="1" id="KW-0732">Signal</keyword>
<feature type="chain" id="PRO_5044871677" evidence="1">
    <location>
        <begin position="24"/>
        <end position="127"/>
    </location>
</feature>
<evidence type="ECO:0000256" key="1">
    <source>
        <dbReference type="SAM" id="SignalP"/>
    </source>
</evidence>
<protein>
    <submittedName>
        <fullName evidence="2">Protein-serine/threonine phosphatase</fullName>
    </submittedName>
</protein>
<feature type="signal peptide" evidence="1">
    <location>
        <begin position="1"/>
        <end position="23"/>
    </location>
</feature>
<dbReference type="InterPro" id="IPR036457">
    <property type="entry name" value="PPM-type-like_dom_sf"/>
</dbReference>
<organism evidence="2 3">
    <name type="scientific">Forsythia ovata</name>
    <dbReference type="NCBI Taxonomy" id="205694"/>
    <lineage>
        <taxon>Eukaryota</taxon>
        <taxon>Viridiplantae</taxon>
        <taxon>Streptophyta</taxon>
        <taxon>Embryophyta</taxon>
        <taxon>Tracheophyta</taxon>
        <taxon>Spermatophyta</taxon>
        <taxon>Magnoliopsida</taxon>
        <taxon>eudicotyledons</taxon>
        <taxon>Gunneridae</taxon>
        <taxon>Pentapetalae</taxon>
        <taxon>asterids</taxon>
        <taxon>lamiids</taxon>
        <taxon>Lamiales</taxon>
        <taxon>Oleaceae</taxon>
        <taxon>Forsythieae</taxon>
        <taxon>Forsythia</taxon>
    </lineage>
</organism>
<dbReference type="Proteomes" id="UP001604277">
    <property type="component" value="Unassembled WGS sequence"/>
</dbReference>